<reference evidence="1" key="1">
    <citation type="submission" date="2021-02" db="EMBL/GenBank/DDBJ databases">
        <authorList>
            <person name="Nieuwenhuis M."/>
            <person name="Van De Peppel L.J.J."/>
        </authorList>
    </citation>
    <scope>NUCLEOTIDE SEQUENCE</scope>
    <source>
        <strain evidence="1">D49</strain>
    </source>
</reference>
<evidence type="ECO:0000313" key="1">
    <source>
        <dbReference type="EMBL" id="KAG5638362.1"/>
    </source>
</evidence>
<dbReference type="OrthoDB" id="2979079at2759"/>
<evidence type="ECO:0000313" key="2">
    <source>
        <dbReference type="Proteomes" id="UP000717328"/>
    </source>
</evidence>
<organism evidence="1 2">
    <name type="scientific">Sphagnurus paluster</name>
    <dbReference type="NCBI Taxonomy" id="117069"/>
    <lineage>
        <taxon>Eukaryota</taxon>
        <taxon>Fungi</taxon>
        <taxon>Dikarya</taxon>
        <taxon>Basidiomycota</taxon>
        <taxon>Agaricomycotina</taxon>
        <taxon>Agaricomycetes</taxon>
        <taxon>Agaricomycetidae</taxon>
        <taxon>Agaricales</taxon>
        <taxon>Tricholomatineae</taxon>
        <taxon>Lyophyllaceae</taxon>
        <taxon>Sphagnurus</taxon>
    </lineage>
</organism>
<accession>A0A9P7G074</accession>
<evidence type="ECO:0008006" key="3">
    <source>
        <dbReference type="Google" id="ProtNLM"/>
    </source>
</evidence>
<gene>
    <name evidence="1" type="ORF">H0H81_000496</name>
</gene>
<dbReference type="AlphaFoldDB" id="A0A9P7G074"/>
<dbReference type="Proteomes" id="UP000717328">
    <property type="component" value="Unassembled WGS sequence"/>
</dbReference>
<proteinExistence type="predicted"/>
<sequence length="307" mass="34774">MSRNYASAVQSGPTHAMHLPLELIQEIVASLATPDYPLQYGHKIDVLRALCQLAATNHFLFIVATPHIYSSVVISSLPQLHAFLSTSPPLRTRVRALWLRNLPDIFPHIADLLYDLSPYLRRLALDIPGNELDTLTSVREALKCCVHIEDFTRSGYSPMQIIQPYPFWPDWTALRHLVLDGPLVNASFISSIAALPRLKHLAVIEPRWRYSVDGTEAAIFLQLLDAGRSLRRVLLIYCEGAELFINSLRRLRTAVKLRGLRPGLTILYMVICEKEPPPMTRIRHQIGDGSLWDRHSQNLLGFPVGYF</sequence>
<name>A0A9P7G074_9AGAR</name>
<keyword evidence="2" id="KW-1185">Reference proteome</keyword>
<reference evidence="1" key="2">
    <citation type="submission" date="2021-10" db="EMBL/GenBank/DDBJ databases">
        <title>Phylogenomics reveals ancestral predisposition of the termite-cultivated fungus Termitomyces towards a domesticated lifestyle.</title>
        <authorList>
            <person name="Auxier B."/>
            <person name="Grum-Grzhimaylo A."/>
            <person name="Cardenas M.E."/>
            <person name="Lodge J.D."/>
            <person name="Laessoe T."/>
            <person name="Pedersen O."/>
            <person name="Smith M.E."/>
            <person name="Kuyper T.W."/>
            <person name="Franco-Molano E.A."/>
            <person name="Baroni T.J."/>
            <person name="Aanen D.K."/>
        </authorList>
    </citation>
    <scope>NUCLEOTIDE SEQUENCE</scope>
    <source>
        <strain evidence="1">D49</strain>
    </source>
</reference>
<comment type="caution">
    <text evidence="1">The sequence shown here is derived from an EMBL/GenBank/DDBJ whole genome shotgun (WGS) entry which is preliminary data.</text>
</comment>
<protein>
    <recommendedName>
        <fullName evidence="3">F-box domain-containing protein</fullName>
    </recommendedName>
</protein>
<dbReference type="EMBL" id="JABCKI010005767">
    <property type="protein sequence ID" value="KAG5638362.1"/>
    <property type="molecule type" value="Genomic_DNA"/>
</dbReference>